<organism evidence="1 2">
    <name type="scientific">Nephila pilipes</name>
    <name type="common">Giant wood spider</name>
    <name type="synonym">Nephila maculata</name>
    <dbReference type="NCBI Taxonomy" id="299642"/>
    <lineage>
        <taxon>Eukaryota</taxon>
        <taxon>Metazoa</taxon>
        <taxon>Ecdysozoa</taxon>
        <taxon>Arthropoda</taxon>
        <taxon>Chelicerata</taxon>
        <taxon>Arachnida</taxon>
        <taxon>Araneae</taxon>
        <taxon>Araneomorphae</taxon>
        <taxon>Entelegynae</taxon>
        <taxon>Araneoidea</taxon>
        <taxon>Nephilidae</taxon>
        <taxon>Nephila</taxon>
    </lineage>
</organism>
<sequence length="71" mass="7898">MFSSPLKNEKCQQVIHSEVLSTWGESEAVRGSRHDRRFSVGKASEQDMECACSIEALLRSPVCAEQPADDE</sequence>
<name>A0A8X6TBL5_NEPPI</name>
<keyword evidence="2" id="KW-1185">Reference proteome</keyword>
<accession>A0A8X6TBL5</accession>
<dbReference type="EMBL" id="BMAW01099502">
    <property type="protein sequence ID" value="GFS90383.1"/>
    <property type="molecule type" value="Genomic_DNA"/>
</dbReference>
<dbReference type="Proteomes" id="UP000887013">
    <property type="component" value="Unassembled WGS sequence"/>
</dbReference>
<evidence type="ECO:0000313" key="2">
    <source>
        <dbReference type="Proteomes" id="UP000887013"/>
    </source>
</evidence>
<dbReference type="AlphaFoldDB" id="A0A8X6TBL5"/>
<comment type="caution">
    <text evidence="1">The sequence shown here is derived from an EMBL/GenBank/DDBJ whole genome shotgun (WGS) entry which is preliminary data.</text>
</comment>
<protein>
    <submittedName>
        <fullName evidence="1">Uncharacterized protein</fullName>
    </submittedName>
</protein>
<gene>
    <name evidence="1" type="ORF">NPIL_474711</name>
</gene>
<reference evidence="1" key="1">
    <citation type="submission" date="2020-08" db="EMBL/GenBank/DDBJ databases">
        <title>Multicomponent nature underlies the extraordinary mechanical properties of spider dragline silk.</title>
        <authorList>
            <person name="Kono N."/>
            <person name="Nakamura H."/>
            <person name="Mori M."/>
            <person name="Yoshida Y."/>
            <person name="Ohtoshi R."/>
            <person name="Malay A.D."/>
            <person name="Moran D.A.P."/>
            <person name="Tomita M."/>
            <person name="Numata K."/>
            <person name="Arakawa K."/>
        </authorList>
    </citation>
    <scope>NUCLEOTIDE SEQUENCE</scope>
</reference>
<proteinExistence type="predicted"/>
<evidence type="ECO:0000313" key="1">
    <source>
        <dbReference type="EMBL" id="GFS90383.1"/>
    </source>
</evidence>